<keyword evidence="4" id="KW-0808">Transferase</keyword>
<evidence type="ECO:0000259" key="10">
    <source>
        <dbReference type="Pfam" id="PF12161"/>
    </source>
</evidence>
<dbReference type="RefSeq" id="WP_072319135.1">
    <property type="nucleotide sequence ID" value="NZ_FPJE01000032.1"/>
</dbReference>
<evidence type="ECO:0000313" key="11">
    <source>
        <dbReference type="EMBL" id="SFW74487.1"/>
    </source>
</evidence>
<feature type="domain" description="DNA methylase adenine-specific" evidence="9">
    <location>
        <begin position="158"/>
        <end position="475"/>
    </location>
</feature>
<dbReference type="EMBL" id="FPJE01000032">
    <property type="protein sequence ID" value="SFW74487.1"/>
    <property type="molecule type" value="Genomic_DNA"/>
</dbReference>
<dbReference type="GO" id="GO:0009307">
    <property type="term" value="P:DNA restriction-modification system"/>
    <property type="evidence" value="ECO:0007669"/>
    <property type="project" value="UniProtKB-KW"/>
</dbReference>
<sequence>MSKKPITQNEINNIVWKACDTFRGVIDPSQYKDYILTMLFVKYVSDVWKDKKNFYAEKYSGDEIRVQRALRNERFQLPDTCTFDYLFENRNSANIGELINTALESMEDANRSKLERVFRNIDFNSEANLGQTKDRNRRLKNLLVDFSALDLQPSHLEDNDVIGDAYEYLIEKFASDAGKKAGEFYTPAQVSKLLAKLLNPQPGDRIIDPTCGSGSLLIKLAKEVGNKNYSLYGQEINGSTWALARMNMFLHEIDDATIEWGDTLNNPKLLEEDSLLKGNIVGANPPFSLDKWGADNAISDQFNRFHRGTPPKSKGDYAFVSHMIESTYHDTGRVGVILPHGVLFRGSSEGKIRKQLIEENLLEAVIGLPANLFYGTGIPASILIFNRAKGENKDILFVDASEGYESSTNQNRLRDSDIDKIVNTYKAFQKAIPLTSKEGKVLEEKYAYRASVQEVAENEYNLNIPRYVDTFEEEEEIDIPATQNNIKELKKELATVEQQINNYLVELGFNE</sequence>
<dbReference type="GO" id="GO:0009007">
    <property type="term" value="F:site-specific DNA-methyltransferase (adenine-specific) activity"/>
    <property type="evidence" value="ECO:0007669"/>
    <property type="project" value="UniProtKB-EC"/>
</dbReference>
<dbReference type="GO" id="GO:0003677">
    <property type="term" value="F:DNA binding"/>
    <property type="evidence" value="ECO:0007669"/>
    <property type="project" value="InterPro"/>
</dbReference>
<dbReference type="Pfam" id="PF02384">
    <property type="entry name" value="N6_Mtase"/>
    <property type="match status" value="1"/>
</dbReference>
<dbReference type="InterPro" id="IPR022749">
    <property type="entry name" value="D12N6_MeTrfase_N"/>
</dbReference>
<dbReference type="SUPFAM" id="SSF53335">
    <property type="entry name" value="S-adenosyl-L-methionine-dependent methyltransferases"/>
    <property type="match status" value="1"/>
</dbReference>
<proteinExistence type="inferred from homology"/>
<dbReference type="OrthoDB" id="9814572at2"/>
<dbReference type="Gene3D" id="1.20.1260.30">
    <property type="match status" value="1"/>
</dbReference>
<evidence type="ECO:0000313" key="12">
    <source>
        <dbReference type="Proteomes" id="UP000182248"/>
    </source>
</evidence>
<evidence type="ECO:0000256" key="5">
    <source>
        <dbReference type="ARBA" id="ARBA00022691"/>
    </source>
</evidence>
<reference evidence="11 12" key="1">
    <citation type="submission" date="2016-11" db="EMBL/GenBank/DDBJ databases">
        <authorList>
            <person name="Jaros S."/>
            <person name="Januszkiewicz K."/>
            <person name="Wedrychowicz H."/>
        </authorList>
    </citation>
    <scope>NUCLEOTIDE SEQUENCE [LARGE SCALE GENOMIC DNA]</scope>
    <source>
        <strain evidence="11 12">CGMCC 1.12145</strain>
    </source>
</reference>
<name>A0A1K1RRW4_9FLAO</name>
<dbReference type="InterPro" id="IPR003356">
    <property type="entry name" value="DNA_methylase_A-5"/>
</dbReference>
<comment type="similarity">
    <text evidence="1">Belongs to the N(4)/N(6)-methyltransferase family.</text>
</comment>
<evidence type="ECO:0000256" key="4">
    <source>
        <dbReference type="ARBA" id="ARBA00022679"/>
    </source>
</evidence>
<evidence type="ECO:0000256" key="8">
    <source>
        <dbReference type="SAM" id="Coils"/>
    </source>
</evidence>
<dbReference type="STRING" id="1150368.SAMN02927921_03901"/>
<dbReference type="EC" id="2.1.1.72" evidence="2"/>
<dbReference type="PRINTS" id="PR00507">
    <property type="entry name" value="N12N6MTFRASE"/>
</dbReference>
<dbReference type="InterPro" id="IPR051537">
    <property type="entry name" value="DNA_Adenine_Mtase"/>
</dbReference>
<dbReference type="Pfam" id="PF12161">
    <property type="entry name" value="HsdM_N"/>
    <property type="match status" value="1"/>
</dbReference>
<feature type="coiled-coil region" evidence="8">
    <location>
        <begin position="472"/>
        <end position="506"/>
    </location>
</feature>
<evidence type="ECO:0000256" key="1">
    <source>
        <dbReference type="ARBA" id="ARBA00006594"/>
    </source>
</evidence>
<keyword evidence="3" id="KW-0489">Methyltransferase</keyword>
<comment type="catalytic activity">
    <reaction evidence="7">
        <text>a 2'-deoxyadenosine in DNA + S-adenosyl-L-methionine = an N(6)-methyl-2'-deoxyadenosine in DNA + S-adenosyl-L-homocysteine + H(+)</text>
        <dbReference type="Rhea" id="RHEA:15197"/>
        <dbReference type="Rhea" id="RHEA-COMP:12418"/>
        <dbReference type="Rhea" id="RHEA-COMP:12419"/>
        <dbReference type="ChEBI" id="CHEBI:15378"/>
        <dbReference type="ChEBI" id="CHEBI:57856"/>
        <dbReference type="ChEBI" id="CHEBI:59789"/>
        <dbReference type="ChEBI" id="CHEBI:90615"/>
        <dbReference type="ChEBI" id="CHEBI:90616"/>
        <dbReference type="EC" id="2.1.1.72"/>
    </reaction>
</comment>
<evidence type="ECO:0000256" key="7">
    <source>
        <dbReference type="ARBA" id="ARBA00047942"/>
    </source>
</evidence>
<dbReference type="GO" id="GO:0008170">
    <property type="term" value="F:N-methyltransferase activity"/>
    <property type="evidence" value="ECO:0007669"/>
    <property type="project" value="InterPro"/>
</dbReference>
<evidence type="ECO:0000256" key="2">
    <source>
        <dbReference type="ARBA" id="ARBA00011900"/>
    </source>
</evidence>
<dbReference type="InterPro" id="IPR038333">
    <property type="entry name" value="T1MK-like_N_sf"/>
</dbReference>
<dbReference type="NCBIfam" id="TIGR00497">
    <property type="entry name" value="hsdM"/>
    <property type="match status" value="1"/>
</dbReference>
<evidence type="ECO:0000259" key="9">
    <source>
        <dbReference type="Pfam" id="PF02384"/>
    </source>
</evidence>
<dbReference type="AlphaFoldDB" id="A0A1K1RRW4"/>
<dbReference type="Gene3D" id="3.40.50.150">
    <property type="entry name" value="Vaccinia Virus protein VP39"/>
    <property type="match status" value="1"/>
</dbReference>
<keyword evidence="5" id="KW-0949">S-adenosyl-L-methionine</keyword>
<dbReference type="Proteomes" id="UP000182248">
    <property type="component" value="Unassembled WGS sequence"/>
</dbReference>
<feature type="domain" description="N6 adenine-specific DNA methyltransferase N-terminal" evidence="10">
    <location>
        <begin position="11"/>
        <end position="146"/>
    </location>
</feature>
<dbReference type="GO" id="GO:0032259">
    <property type="term" value="P:methylation"/>
    <property type="evidence" value="ECO:0007669"/>
    <property type="project" value="UniProtKB-KW"/>
</dbReference>
<dbReference type="InterPro" id="IPR029063">
    <property type="entry name" value="SAM-dependent_MTases_sf"/>
</dbReference>
<keyword evidence="12" id="KW-1185">Reference proteome</keyword>
<dbReference type="InterPro" id="IPR004546">
    <property type="entry name" value="Restrct_endonuc_T1M"/>
</dbReference>
<dbReference type="PANTHER" id="PTHR42933:SF3">
    <property type="entry name" value="TYPE I RESTRICTION ENZYME MJAVIII METHYLASE SUBUNIT"/>
    <property type="match status" value="1"/>
</dbReference>
<keyword evidence="8" id="KW-0175">Coiled coil</keyword>
<organism evidence="11 12">
    <name type="scientific">Sinomicrobium oceani</name>
    <dbReference type="NCBI Taxonomy" id="1150368"/>
    <lineage>
        <taxon>Bacteria</taxon>
        <taxon>Pseudomonadati</taxon>
        <taxon>Bacteroidota</taxon>
        <taxon>Flavobacteriia</taxon>
        <taxon>Flavobacteriales</taxon>
        <taxon>Flavobacteriaceae</taxon>
        <taxon>Sinomicrobium</taxon>
    </lineage>
</organism>
<dbReference type="PANTHER" id="PTHR42933">
    <property type="entry name" value="SLR6095 PROTEIN"/>
    <property type="match status" value="1"/>
</dbReference>
<accession>A0A1K1RRW4</accession>
<protein>
    <recommendedName>
        <fullName evidence="2">site-specific DNA-methyltransferase (adenine-specific)</fullName>
        <ecNumber evidence="2">2.1.1.72</ecNumber>
    </recommendedName>
</protein>
<keyword evidence="6" id="KW-0680">Restriction system</keyword>
<evidence type="ECO:0000256" key="3">
    <source>
        <dbReference type="ARBA" id="ARBA00022603"/>
    </source>
</evidence>
<evidence type="ECO:0000256" key="6">
    <source>
        <dbReference type="ARBA" id="ARBA00022747"/>
    </source>
</evidence>
<gene>
    <name evidence="11" type="ORF">SAMN02927921_03901</name>
</gene>